<dbReference type="GO" id="GO:1902476">
    <property type="term" value="P:chloride transmembrane transport"/>
    <property type="evidence" value="ECO:0000318"/>
    <property type="project" value="GO_Central"/>
</dbReference>
<dbReference type="Proteomes" id="UP000005239">
    <property type="component" value="Unassembled WGS sequence"/>
</dbReference>
<evidence type="ECO:0000256" key="4">
    <source>
        <dbReference type="ARBA" id="ARBA00023136"/>
    </source>
</evidence>
<evidence type="ECO:0000256" key="5">
    <source>
        <dbReference type="ARBA" id="ARBA00034769"/>
    </source>
</evidence>
<keyword evidence="2" id="KW-0812">Transmembrane</keyword>
<keyword evidence="4" id="KW-0472">Membrane</keyword>
<dbReference type="GO" id="GO:0005230">
    <property type="term" value="F:extracellular ligand-gated monoatomic ion channel activity"/>
    <property type="evidence" value="ECO:0007669"/>
    <property type="project" value="InterPro"/>
</dbReference>
<name>A0A2A6BVS7_PRIPA</name>
<dbReference type="InterPro" id="IPR036734">
    <property type="entry name" value="Neur_chan_lig-bd_sf"/>
</dbReference>
<evidence type="ECO:0000256" key="3">
    <source>
        <dbReference type="ARBA" id="ARBA00022989"/>
    </source>
</evidence>
<reference evidence="7" key="1">
    <citation type="journal article" date="2008" name="Nat. Genet.">
        <title>The Pristionchus pacificus genome provides a unique perspective on nematode lifestyle and parasitism.</title>
        <authorList>
            <person name="Dieterich C."/>
            <person name="Clifton S.W."/>
            <person name="Schuster L.N."/>
            <person name="Chinwalla A."/>
            <person name="Delehaunty K."/>
            <person name="Dinkelacker I."/>
            <person name="Fulton L."/>
            <person name="Fulton R."/>
            <person name="Godfrey J."/>
            <person name="Minx P."/>
            <person name="Mitreva M."/>
            <person name="Roeseler W."/>
            <person name="Tian H."/>
            <person name="Witte H."/>
            <person name="Yang S.P."/>
            <person name="Wilson R.K."/>
            <person name="Sommer R.J."/>
        </authorList>
    </citation>
    <scope>NUCLEOTIDE SEQUENCE [LARGE SCALE GENOMIC DNA]</scope>
    <source>
        <strain evidence="7">PS312</strain>
    </source>
</reference>
<evidence type="ECO:0000313" key="7">
    <source>
        <dbReference type="Proteomes" id="UP000005239"/>
    </source>
</evidence>
<keyword evidence="7" id="KW-1185">Reference proteome</keyword>
<organism evidence="6 7">
    <name type="scientific">Pristionchus pacificus</name>
    <name type="common">Parasitic nematode worm</name>
    <dbReference type="NCBI Taxonomy" id="54126"/>
    <lineage>
        <taxon>Eukaryota</taxon>
        <taxon>Metazoa</taxon>
        <taxon>Ecdysozoa</taxon>
        <taxon>Nematoda</taxon>
        <taxon>Chromadorea</taxon>
        <taxon>Rhabditida</taxon>
        <taxon>Rhabditina</taxon>
        <taxon>Diplogasteromorpha</taxon>
        <taxon>Diplogasteroidea</taxon>
        <taxon>Neodiplogasteridae</taxon>
        <taxon>Pristionchus</taxon>
    </lineage>
</organism>
<evidence type="ECO:0000256" key="2">
    <source>
        <dbReference type="ARBA" id="ARBA00022692"/>
    </source>
</evidence>
<dbReference type="Gene3D" id="2.70.170.10">
    <property type="entry name" value="Neurotransmitter-gated ion-channel ligand-binding domain"/>
    <property type="match status" value="1"/>
</dbReference>
<comment type="subcellular location">
    <subcellularLocation>
        <location evidence="1">Membrane</location>
    </subcellularLocation>
</comment>
<dbReference type="GO" id="GO:0005254">
    <property type="term" value="F:chloride channel activity"/>
    <property type="evidence" value="ECO:0000318"/>
    <property type="project" value="GO_Central"/>
</dbReference>
<dbReference type="InterPro" id="IPR021134">
    <property type="entry name" value="Bestrophin-like"/>
</dbReference>
<gene>
    <name evidence="6" type="primary">WBGene00112620</name>
</gene>
<dbReference type="SUPFAM" id="SSF63712">
    <property type="entry name" value="Nicotinic receptor ligand binding domain-like"/>
    <property type="match status" value="1"/>
</dbReference>
<accession>A0A8R1YEX7</accession>
<accession>A0A2A6BVS7</accession>
<dbReference type="InterPro" id="IPR006202">
    <property type="entry name" value="Neur_chan_lig-bd"/>
</dbReference>
<dbReference type="InterPro" id="IPR000615">
    <property type="entry name" value="Bestrophin"/>
</dbReference>
<dbReference type="PANTHER" id="PTHR10736">
    <property type="entry name" value="BESTROPHIN"/>
    <property type="match status" value="1"/>
</dbReference>
<comment type="similarity">
    <text evidence="5">Belongs to the anion channel-forming bestrophin (TC 1.A.46) family. Calcium-sensitive chloride channel subfamily.</text>
</comment>
<dbReference type="GO" id="GO:0005886">
    <property type="term" value="C:plasma membrane"/>
    <property type="evidence" value="ECO:0000318"/>
    <property type="project" value="GO_Central"/>
</dbReference>
<keyword evidence="3" id="KW-1133">Transmembrane helix</keyword>
<dbReference type="Pfam" id="PF02931">
    <property type="entry name" value="Neur_chan_LBD"/>
    <property type="match status" value="1"/>
</dbReference>
<dbReference type="EnsemblMetazoa" id="PPA23066.1">
    <property type="protein sequence ID" value="PPA23066.1"/>
    <property type="gene ID" value="WBGene00112620"/>
</dbReference>
<protein>
    <submittedName>
        <fullName evidence="6">Best-13</fullName>
    </submittedName>
</protein>
<reference evidence="6" key="2">
    <citation type="submission" date="2022-06" db="UniProtKB">
        <authorList>
            <consortium name="EnsemblMetazoa"/>
        </authorList>
    </citation>
    <scope>IDENTIFICATION</scope>
    <source>
        <strain evidence="6">PS312</strain>
    </source>
</reference>
<dbReference type="AlphaFoldDB" id="A0A2A6BVS7"/>
<sequence length="785" mass="90511">MKLCILLHLISCLLASDPPDPIGPLEAQLKKMHNRPPTDARGRLLPIDYEVNITSSFLHDLDTASMTMWLRLVEQYRNPSLGWSLTEYPQPAIPVSAGDVYLPELRSCSGGVLERKLPSEIQVDHTGIVTVRSDAIMTSMCRPSYDTYPYDRNNCFMCFETHRAGTKARLTVIINGTYLKGTPEVIIIGPVIITEETEYEEGGMHCQEVLIKVVLQRNPTVIMLMVFLPALLLYIEIFLVLRFPDVEEFKMLLEGTSVYATLNLAIVEVLARTNTLPGIGKYTSGSQVVLLLLSILFVLIRHWTKQRAEPKSSKTSRHPLESWPTKHHGVLLLEESQTSTSPSSFGYTTGDYREYLRWARGWIEGHPEATALAVMTISYSGSFIRLLLRWKGSIWRSTWRELLVFLVLYYAIRFFYLLGLPAIFDEKDDLERFRKNFESLCRMFENFSKQIPLTFLLGFYVSNVVSRWWSQFQSLAWPEDLLSGLCLIMPGHDERSVKRRHTIARWLNLTSALAWRDISSKIRIRFPTLKTIEDAGLATEKEMERLEQINVACPHARWMAPLHWIQHVVMQEVKDNNPMASLVNTFMKDLQYSQFPTTPTLLRFRTVRASYRKLFSYDWVSVPLPYSQVAALATYAFFFFCLFGRQFVYRAKEADNQIDLYVPIFTIVQFLFFVGWLKIGQDLMRPFGTDDDDIELLYIFERNVATSFAIVHELQENVPPLDGSDDDAFWTLHARGERVEMANSSVQVHKHMPKLHSYISVNGSDQEYARTGCNKAERRKRHLAW</sequence>
<dbReference type="Pfam" id="PF01062">
    <property type="entry name" value="Bestrophin"/>
    <property type="match status" value="1"/>
</dbReference>
<dbReference type="PANTHER" id="PTHR10736:SF28">
    <property type="entry name" value="BESTROPHIN HOMOLOG 13"/>
    <property type="match status" value="1"/>
</dbReference>
<evidence type="ECO:0000256" key="1">
    <source>
        <dbReference type="ARBA" id="ARBA00004370"/>
    </source>
</evidence>
<evidence type="ECO:0000313" key="6">
    <source>
        <dbReference type="EnsemblMetazoa" id="PPA23066.1"/>
    </source>
</evidence>
<proteinExistence type="inferred from homology"/>